<evidence type="ECO:0000313" key="2">
    <source>
        <dbReference type="Proteomes" id="UP000003963"/>
    </source>
</evidence>
<protein>
    <submittedName>
        <fullName evidence="1">Uncharacterized protein</fullName>
    </submittedName>
</protein>
<gene>
    <name evidence="1" type="ORF">SSOG_04723</name>
</gene>
<proteinExistence type="predicted"/>
<dbReference type="HOGENOM" id="CLU_1065243_0_0_11"/>
<accession>D9WBQ3</accession>
<sequence length="268" mass="30402">MRPSATELIRSVRPHTGEVDVTGRSSFITLERLRAVDWIGDWNSVRRRARSRRLLMREYLRRAALWAQAYASEAAWPFFDVTDYVDPNFRLPSELATELDELLSSIASYSIRKTCLGAVRLAWLRDQKPATLPDLADLYEPLILFYERGGEFLSDHAGFLDLTGVAIKPLSLRDNLRTTPFLTLGNATLDALDAEGRITYYAAAGTHGPVLRQRLLNGGTERRDEIFTWSLRWEPTEELQPAAYTRIGDVEAARFIEAVIEKRSGAEQ</sequence>
<evidence type="ECO:0000313" key="1">
    <source>
        <dbReference type="EMBL" id="EFL25009.1"/>
    </source>
</evidence>
<name>D9WBQ3_9ACTN</name>
<keyword evidence="2" id="KW-1185">Reference proteome</keyword>
<dbReference type="AlphaFoldDB" id="D9WBQ3"/>
<dbReference type="Proteomes" id="UP000003963">
    <property type="component" value="Unassembled WGS sequence"/>
</dbReference>
<organism evidence="1 2">
    <name type="scientific">Streptomyces himastatinicus ATCC 53653</name>
    <dbReference type="NCBI Taxonomy" id="457427"/>
    <lineage>
        <taxon>Bacteria</taxon>
        <taxon>Bacillati</taxon>
        <taxon>Actinomycetota</taxon>
        <taxon>Actinomycetes</taxon>
        <taxon>Kitasatosporales</taxon>
        <taxon>Streptomycetaceae</taxon>
        <taxon>Streptomyces</taxon>
        <taxon>Streptomyces violaceusniger group</taxon>
    </lineage>
</organism>
<reference evidence="1 2" key="1">
    <citation type="submission" date="2009-02" db="EMBL/GenBank/DDBJ databases">
        <title>Annotation of Streptomyces hygroscopicus strain ATCC 53653.</title>
        <authorList>
            <consortium name="The Broad Institute Genome Sequencing Platform"/>
            <consortium name="Broad Institute Microbial Sequencing Center"/>
            <person name="Fischbach M."/>
            <person name="Godfrey P."/>
            <person name="Ward D."/>
            <person name="Young S."/>
            <person name="Zeng Q."/>
            <person name="Koehrsen M."/>
            <person name="Alvarado L."/>
            <person name="Berlin A.M."/>
            <person name="Bochicchio J."/>
            <person name="Borenstein D."/>
            <person name="Chapman S.B."/>
            <person name="Chen Z."/>
            <person name="Engels R."/>
            <person name="Freedman E."/>
            <person name="Gellesch M."/>
            <person name="Goldberg J."/>
            <person name="Griggs A."/>
            <person name="Gujja S."/>
            <person name="Heilman E.R."/>
            <person name="Heiman D.I."/>
            <person name="Hepburn T.A."/>
            <person name="Howarth C."/>
            <person name="Jen D."/>
            <person name="Larson L."/>
            <person name="Lewis B."/>
            <person name="Mehta T."/>
            <person name="Park D."/>
            <person name="Pearson M."/>
            <person name="Richards J."/>
            <person name="Roberts A."/>
            <person name="Saif S."/>
            <person name="Shea T.D."/>
            <person name="Shenoy N."/>
            <person name="Sisk P."/>
            <person name="Stolte C."/>
            <person name="Sykes S.N."/>
            <person name="Thomson T."/>
            <person name="Walk T."/>
            <person name="White J."/>
            <person name="Yandava C."/>
            <person name="Straight P."/>
            <person name="Clardy J."/>
            <person name="Hung D."/>
            <person name="Kolter R."/>
            <person name="Mekalanos J."/>
            <person name="Walker S."/>
            <person name="Walsh C.T."/>
            <person name="Wieland-Brown L.C."/>
            <person name="Haas B."/>
            <person name="Nusbaum C."/>
            <person name="Birren B."/>
        </authorList>
    </citation>
    <scope>NUCLEOTIDE SEQUENCE [LARGE SCALE GENOMIC DNA]</scope>
    <source>
        <strain evidence="1 2">ATCC 53653</strain>
    </source>
</reference>
<dbReference type="EMBL" id="GG657754">
    <property type="protein sequence ID" value="EFL25009.1"/>
    <property type="molecule type" value="Genomic_DNA"/>
</dbReference>
<dbReference type="STRING" id="457427.SSOG_04723"/>